<proteinExistence type="predicted"/>
<reference evidence="1 2" key="1">
    <citation type="journal article" date="2019" name="Commun. Biol.">
        <title>The bagworm genome reveals a unique fibroin gene that provides high tensile strength.</title>
        <authorList>
            <person name="Kono N."/>
            <person name="Nakamura H."/>
            <person name="Ohtoshi R."/>
            <person name="Tomita M."/>
            <person name="Numata K."/>
            <person name="Arakawa K."/>
        </authorList>
    </citation>
    <scope>NUCLEOTIDE SEQUENCE [LARGE SCALE GENOMIC DNA]</scope>
</reference>
<dbReference type="AlphaFoldDB" id="A0A4C1TYJ4"/>
<organism evidence="1 2">
    <name type="scientific">Eumeta variegata</name>
    <name type="common">Bagworm moth</name>
    <name type="synonym">Eumeta japonica</name>
    <dbReference type="NCBI Taxonomy" id="151549"/>
    <lineage>
        <taxon>Eukaryota</taxon>
        <taxon>Metazoa</taxon>
        <taxon>Ecdysozoa</taxon>
        <taxon>Arthropoda</taxon>
        <taxon>Hexapoda</taxon>
        <taxon>Insecta</taxon>
        <taxon>Pterygota</taxon>
        <taxon>Neoptera</taxon>
        <taxon>Endopterygota</taxon>
        <taxon>Lepidoptera</taxon>
        <taxon>Glossata</taxon>
        <taxon>Ditrysia</taxon>
        <taxon>Tineoidea</taxon>
        <taxon>Psychidae</taxon>
        <taxon>Oiketicinae</taxon>
        <taxon>Eumeta</taxon>
    </lineage>
</organism>
<comment type="caution">
    <text evidence="1">The sequence shown here is derived from an EMBL/GenBank/DDBJ whole genome shotgun (WGS) entry which is preliminary data.</text>
</comment>
<protein>
    <submittedName>
        <fullName evidence="1">Uncharacterized protein</fullName>
    </submittedName>
</protein>
<dbReference type="Proteomes" id="UP000299102">
    <property type="component" value="Unassembled WGS sequence"/>
</dbReference>
<evidence type="ECO:0000313" key="1">
    <source>
        <dbReference type="EMBL" id="GBP18666.1"/>
    </source>
</evidence>
<keyword evidence="2" id="KW-1185">Reference proteome</keyword>
<evidence type="ECO:0000313" key="2">
    <source>
        <dbReference type="Proteomes" id="UP000299102"/>
    </source>
</evidence>
<sequence length="238" mass="26853">MAKDYFRLRAAAVSLLLGASADGVEERSLVPRSRSHARLRRNATMSIAFSTTTGTSSSDESSAESRAIELMFGGSLFTSNGGSNFTWQHMHISVFDRQKLSNQRRVRRSVCDYSTALIELDHVGAEPFGRRGRRPPLRCVHVAIYTYLHCCLAFEVPSCECRSSAHKMLNVDWSAFRYERVLSPKQGYGEAYPRMATTRNVRRTTVPLFFLRRCPNAETLSRHESPDCEAKRGITHAQ</sequence>
<accession>A0A4C1TYJ4</accession>
<dbReference type="EMBL" id="BGZK01000099">
    <property type="protein sequence ID" value="GBP18666.1"/>
    <property type="molecule type" value="Genomic_DNA"/>
</dbReference>
<gene>
    <name evidence="1" type="ORF">EVAR_14436_1</name>
</gene>
<name>A0A4C1TYJ4_EUMVA</name>